<name>A0A6H0X6U5_9CAUD</name>
<accession>A0A6H0X6U5</accession>
<dbReference type="EMBL" id="MT254578">
    <property type="protein sequence ID" value="QIW89937.1"/>
    <property type="molecule type" value="Genomic_DNA"/>
</dbReference>
<reference evidence="1 2" key="1">
    <citation type="submission" date="2020-03" db="EMBL/GenBank/DDBJ databases">
        <authorList>
            <person name="Skorynina A."/>
            <person name="Kazantseva O."/>
            <person name="Baycher S."/>
            <person name="Piligrimova E."/>
            <person name="Kuliabin V."/>
            <person name="Shadrin A."/>
        </authorList>
    </citation>
    <scope>NUCLEOTIDE SEQUENCE [LARGE SCALE GENOMIC DNA]</scope>
</reference>
<keyword evidence="2" id="KW-1185">Reference proteome</keyword>
<organism evidence="1 2">
    <name type="scientific">Bacillus phage Izhevsk</name>
    <dbReference type="NCBI Taxonomy" id="2724322"/>
    <lineage>
        <taxon>Viruses</taxon>
        <taxon>Duplodnaviria</taxon>
        <taxon>Heunggongvirae</taxon>
        <taxon>Uroviricota</taxon>
        <taxon>Caudoviricetes</taxon>
        <taxon>Joanripponvirinae</taxon>
        <taxon>Tsamsavirus</taxon>
        <taxon>Tsamsavirus izhevsk</taxon>
    </lineage>
</organism>
<proteinExistence type="predicted"/>
<evidence type="ECO:0000313" key="2">
    <source>
        <dbReference type="Proteomes" id="UP000503405"/>
    </source>
</evidence>
<protein>
    <submittedName>
        <fullName evidence="1">Uncharacterized protein</fullName>
    </submittedName>
</protein>
<dbReference type="Proteomes" id="UP000503405">
    <property type="component" value="Segment"/>
</dbReference>
<evidence type="ECO:0000313" key="1">
    <source>
        <dbReference type="EMBL" id="QIW89937.1"/>
    </source>
</evidence>
<sequence length="65" mass="7630">MKKIKVIQIDNSRFYYEMVEGGVKTTNHIKNATDISELNYQVISWIMKGLKDKGHKVKVIDYLKK</sequence>
<gene>
    <name evidence="1" type="ORF">Izhevsk_256</name>
</gene>